<name>A0A1Q8Q4L8_9BACI</name>
<comment type="caution">
    <text evidence="1">The sequence shown here is derived from an EMBL/GenBank/DDBJ whole genome shotgun (WGS) entry which is preliminary data.</text>
</comment>
<organism evidence="1 2">
    <name type="scientific">Domibacillus antri</name>
    <dbReference type="NCBI Taxonomy" id="1714264"/>
    <lineage>
        <taxon>Bacteria</taxon>
        <taxon>Bacillati</taxon>
        <taxon>Bacillota</taxon>
        <taxon>Bacilli</taxon>
        <taxon>Bacillales</taxon>
        <taxon>Bacillaceae</taxon>
        <taxon>Domibacillus</taxon>
    </lineage>
</organism>
<proteinExistence type="predicted"/>
<sequence>MGEGRILNHFGRFIDITAGFCLMKAEFTKIRPKLQGNRPKIRKYVPNCKKSGYKHEEGEASMSF</sequence>
<gene>
    <name evidence="1" type="ORF">BTO30_10760</name>
</gene>
<keyword evidence="2" id="KW-1185">Reference proteome</keyword>
<dbReference type="STRING" id="1714264.BTO30_10760"/>
<dbReference type="EMBL" id="MSDU01000022">
    <property type="protein sequence ID" value="OLN22221.1"/>
    <property type="molecule type" value="Genomic_DNA"/>
</dbReference>
<dbReference type="Proteomes" id="UP000185568">
    <property type="component" value="Unassembled WGS sequence"/>
</dbReference>
<evidence type="ECO:0000313" key="2">
    <source>
        <dbReference type="Proteomes" id="UP000185568"/>
    </source>
</evidence>
<dbReference type="AlphaFoldDB" id="A0A1Q8Q4L8"/>
<protein>
    <submittedName>
        <fullName evidence="1">Uncharacterized protein</fullName>
    </submittedName>
</protein>
<reference evidence="1 2" key="1">
    <citation type="submission" date="2016-12" db="EMBL/GenBank/DDBJ databases">
        <title>Domibacillus antri genome sequencing.</title>
        <authorList>
            <person name="Verma A."/>
            <person name="Krishnamurthi S."/>
        </authorList>
    </citation>
    <scope>NUCLEOTIDE SEQUENCE [LARGE SCALE GENOMIC DNA]</scope>
    <source>
        <strain evidence="1 2">XD80</strain>
    </source>
</reference>
<accession>A0A1Q8Q4L8</accession>
<evidence type="ECO:0000313" key="1">
    <source>
        <dbReference type="EMBL" id="OLN22221.1"/>
    </source>
</evidence>